<comment type="caution">
    <text evidence="2">The sequence shown here is derived from an EMBL/GenBank/DDBJ whole genome shotgun (WGS) entry which is preliminary data.</text>
</comment>
<evidence type="ECO:0000256" key="1">
    <source>
        <dbReference type="SAM" id="MobiDB-lite"/>
    </source>
</evidence>
<evidence type="ECO:0000313" key="2">
    <source>
        <dbReference type="EMBL" id="GEL75484.1"/>
    </source>
</evidence>
<evidence type="ECO:0000313" key="3">
    <source>
        <dbReference type="Proteomes" id="UP000321224"/>
    </source>
</evidence>
<organism evidence="2 3">
    <name type="scientific">Myxococcus virescens</name>
    <dbReference type="NCBI Taxonomy" id="83456"/>
    <lineage>
        <taxon>Bacteria</taxon>
        <taxon>Pseudomonadati</taxon>
        <taxon>Myxococcota</taxon>
        <taxon>Myxococcia</taxon>
        <taxon>Myxococcales</taxon>
        <taxon>Cystobacterineae</taxon>
        <taxon>Myxococcaceae</taxon>
        <taxon>Myxococcus</taxon>
    </lineage>
</organism>
<accession>A0A511HQ37</accession>
<protein>
    <submittedName>
        <fullName evidence="2">Uncharacterized protein</fullName>
    </submittedName>
</protein>
<feature type="compositionally biased region" description="Basic and acidic residues" evidence="1">
    <location>
        <begin position="46"/>
        <end position="55"/>
    </location>
</feature>
<sequence>MVSEGSGEPCSQAPESFVDAVQPGAASREGGSQVQAGDGGSLLEGVSKEDATRRV</sequence>
<dbReference type="EMBL" id="BJVY01000076">
    <property type="protein sequence ID" value="GEL75484.1"/>
    <property type="molecule type" value="Genomic_DNA"/>
</dbReference>
<dbReference type="AlphaFoldDB" id="A0A511HQ37"/>
<proteinExistence type="predicted"/>
<dbReference type="Proteomes" id="UP000321224">
    <property type="component" value="Unassembled WGS sequence"/>
</dbReference>
<feature type="region of interest" description="Disordered" evidence="1">
    <location>
        <begin position="1"/>
        <end position="55"/>
    </location>
</feature>
<reference evidence="2 3" key="1">
    <citation type="submission" date="2019-07" db="EMBL/GenBank/DDBJ databases">
        <title>Whole genome shotgun sequence of Myxococcus virescens NBRC 100334.</title>
        <authorList>
            <person name="Hosoyama A."/>
            <person name="Uohara A."/>
            <person name="Ohji S."/>
            <person name="Ichikawa N."/>
        </authorList>
    </citation>
    <scope>NUCLEOTIDE SEQUENCE [LARGE SCALE GENOMIC DNA]</scope>
    <source>
        <strain evidence="2 3">NBRC 100334</strain>
    </source>
</reference>
<gene>
    <name evidence="2" type="ORF">MVI01_72680</name>
</gene>
<name>A0A511HQ37_9BACT</name>